<feature type="non-terminal residue" evidence="1">
    <location>
        <position position="1"/>
    </location>
</feature>
<dbReference type="EMBL" id="LJCR01002314">
    <property type="protein sequence ID" value="KPV48910.1"/>
    <property type="molecule type" value="Genomic_DNA"/>
</dbReference>
<proteinExistence type="predicted"/>
<keyword evidence="2" id="KW-1185">Reference proteome</keyword>
<name>A0A0P9EX87_9CHLR</name>
<organism evidence="1 2">
    <name type="scientific">Kouleothrix aurantiaca</name>
    <dbReference type="NCBI Taxonomy" id="186479"/>
    <lineage>
        <taxon>Bacteria</taxon>
        <taxon>Bacillati</taxon>
        <taxon>Chloroflexota</taxon>
        <taxon>Chloroflexia</taxon>
        <taxon>Chloroflexales</taxon>
        <taxon>Roseiflexineae</taxon>
        <taxon>Roseiflexaceae</taxon>
        <taxon>Kouleothrix</taxon>
    </lineage>
</organism>
<dbReference type="AlphaFoldDB" id="A0A0P9EX87"/>
<evidence type="ECO:0000313" key="1">
    <source>
        <dbReference type="EMBL" id="KPV48910.1"/>
    </source>
</evidence>
<dbReference type="Proteomes" id="UP000050509">
    <property type="component" value="Unassembled WGS sequence"/>
</dbReference>
<sequence>IQFLGLYDRFGKGVSNYIGVFVGETDDEPQPPRSLEIAEARFFATNALPPGTDEGSRRRIDEYVRGERSLYRKW</sequence>
<comment type="caution">
    <text evidence="1">The sequence shown here is derived from an EMBL/GenBank/DDBJ whole genome shotgun (WGS) entry which is preliminary data.</text>
</comment>
<reference evidence="1 2" key="1">
    <citation type="submission" date="2015-09" db="EMBL/GenBank/DDBJ databases">
        <title>Draft genome sequence of Kouleothrix aurantiaca JCM 19913.</title>
        <authorList>
            <person name="Hemp J."/>
        </authorList>
    </citation>
    <scope>NUCLEOTIDE SEQUENCE [LARGE SCALE GENOMIC DNA]</scope>
    <source>
        <strain evidence="1 2">COM-B</strain>
    </source>
</reference>
<evidence type="ECO:0008006" key="3">
    <source>
        <dbReference type="Google" id="ProtNLM"/>
    </source>
</evidence>
<gene>
    <name evidence="1" type="ORF">SE17_35540</name>
</gene>
<protein>
    <recommendedName>
        <fullName evidence="3">NUDIX hydrolase</fullName>
    </recommendedName>
</protein>
<accession>A0A0P9EX87</accession>
<evidence type="ECO:0000313" key="2">
    <source>
        <dbReference type="Proteomes" id="UP000050509"/>
    </source>
</evidence>